<organism evidence="1">
    <name type="scientific">Spodoptera frugiperda</name>
    <name type="common">Fall armyworm</name>
    <dbReference type="NCBI Taxonomy" id="7108"/>
    <lineage>
        <taxon>Eukaryota</taxon>
        <taxon>Metazoa</taxon>
        <taxon>Ecdysozoa</taxon>
        <taxon>Arthropoda</taxon>
        <taxon>Hexapoda</taxon>
        <taxon>Insecta</taxon>
        <taxon>Pterygota</taxon>
        <taxon>Neoptera</taxon>
        <taxon>Endopterygota</taxon>
        <taxon>Lepidoptera</taxon>
        <taxon>Glossata</taxon>
        <taxon>Ditrysia</taxon>
        <taxon>Noctuoidea</taxon>
        <taxon>Noctuidae</taxon>
        <taxon>Amphipyrinae</taxon>
        <taxon>Spodoptera</taxon>
    </lineage>
</organism>
<protein>
    <submittedName>
        <fullName evidence="1">SFRICE_017559</fullName>
    </submittedName>
</protein>
<dbReference type="AlphaFoldDB" id="A0A2H1VLZ6"/>
<reference evidence="1" key="1">
    <citation type="submission" date="2016-07" db="EMBL/GenBank/DDBJ databases">
        <authorList>
            <person name="Bretaudeau A."/>
        </authorList>
    </citation>
    <scope>NUCLEOTIDE SEQUENCE</scope>
    <source>
        <strain evidence="1">Rice</strain>
        <tissue evidence="1">Whole body</tissue>
    </source>
</reference>
<sequence>MGVIGPQVTSLTQRNTSQALRHVGFLWGRGITPVRAEAWLSHTFNTWLAVTGTYDGRSAGGAAGDACTTHSGTEQYMYQLLVSCAGAWWGGRGSD</sequence>
<proteinExistence type="predicted"/>
<name>A0A2H1VLZ6_SPOFR</name>
<gene>
    <name evidence="1" type="ORF">SFRICE_017559</name>
</gene>
<evidence type="ECO:0000313" key="1">
    <source>
        <dbReference type="EMBL" id="SOQ41837.1"/>
    </source>
</evidence>
<accession>A0A2H1VLZ6</accession>
<dbReference type="EMBL" id="ODYU01003282">
    <property type="protein sequence ID" value="SOQ41837.1"/>
    <property type="molecule type" value="Genomic_DNA"/>
</dbReference>